<dbReference type="RefSeq" id="WP_276659534.1">
    <property type="nucleotide sequence ID" value="NZ_SSFD01000227.1"/>
</dbReference>
<accession>A0A5C7SHF8</accession>
<reference evidence="2 3" key="1">
    <citation type="submission" date="2018-09" db="EMBL/GenBank/DDBJ databases">
        <title>Metagenome Assembled Genomes from an Advanced Water Purification Facility.</title>
        <authorList>
            <person name="Stamps B.W."/>
            <person name="Spear J.R."/>
        </authorList>
    </citation>
    <scope>NUCLEOTIDE SEQUENCE [LARGE SCALE GENOMIC DNA]</scope>
    <source>
        <strain evidence="2">Bin_27_1</strain>
    </source>
</reference>
<dbReference type="AlphaFoldDB" id="A0A5C7SHF8"/>
<evidence type="ECO:0000313" key="3">
    <source>
        <dbReference type="Proteomes" id="UP000321192"/>
    </source>
</evidence>
<feature type="region of interest" description="Disordered" evidence="1">
    <location>
        <begin position="351"/>
        <end position="378"/>
    </location>
</feature>
<evidence type="ECO:0000313" key="2">
    <source>
        <dbReference type="EMBL" id="TXH82963.1"/>
    </source>
</evidence>
<dbReference type="EMBL" id="SSFD01000227">
    <property type="protein sequence ID" value="TXH82963.1"/>
    <property type="molecule type" value="Genomic_DNA"/>
</dbReference>
<dbReference type="InterPro" id="IPR043773">
    <property type="entry name" value="JetA"/>
</dbReference>
<dbReference type="Pfam" id="PF18982">
    <property type="entry name" value="JetA"/>
    <property type="match status" value="1"/>
</dbReference>
<feature type="compositionally biased region" description="Basic and acidic residues" evidence="1">
    <location>
        <begin position="482"/>
        <end position="494"/>
    </location>
</feature>
<proteinExistence type="predicted"/>
<comment type="caution">
    <text evidence="2">The sequence shown here is derived from an EMBL/GenBank/DDBJ whole genome shotgun (WGS) entry which is preliminary data.</text>
</comment>
<evidence type="ECO:0008006" key="4">
    <source>
        <dbReference type="Google" id="ProtNLM"/>
    </source>
</evidence>
<sequence>MAVPELTRAPRRKAATASTLLFERLPDRLFAPLASTNRHRYWALLCRLHEKRFGPDAPLPPSQGFATRDIVEDIEDELLTQDMWETEDGCSPETPINIRALQVLHRFEEAGWFRIEKFGVEKRITMRPTVNQFLTFLVSFAETGPVFLSGKIRSIDLNTQQVIDGKADGDTLSETAEQARNLLEHVRNTGTHIRDIMEALAQETTTANYVRRFFSDYIEQVFIGDYRELRTKEHPLSRRHQIIRAVEELSSSDAHRTRLINWYEAKRCSGDRNKAISLFEKDIHRLFELNRIDEYLDRLDDEIRRANRRALAYLDYRLRSLRPVDHLVKQAIAAALAGELPALGDPFPAGDTISGDRLAEPRRSIDRAPPSSLRRTRPSDAQIARARIMLRARDARSVTAPKLAEFVVDRLAGAEQVSSDQLDLSTVSDVRAYQALASLGLAMGSDSRRLQLSAKTLAKGFRVRLMDSTESESTHISGRQFSIERRKAPAEKPQ</sequence>
<organism evidence="2 3">
    <name type="scientific">Thauera aminoaromatica</name>
    <dbReference type="NCBI Taxonomy" id="164330"/>
    <lineage>
        <taxon>Bacteria</taxon>
        <taxon>Pseudomonadati</taxon>
        <taxon>Pseudomonadota</taxon>
        <taxon>Betaproteobacteria</taxon>
        <taxon>Rhodocyclales</taxon>
        <taxon>Zoogloeaceae</taxon>
        <taxon>Thauera</taxon>
    </lineage>
</organism>
<protein>
    <recommendedName>
        <fullName evidence="4">TIGR02677 family protein</fullName>
    </recommendedName>
</protein>
<name>A0A5C7SHF8_THASP</name>
<feature type="compositionally biased region" description="Basic and acidic residues" evidence="1">
    <location>
        <begin position="357"/>
        <end position="366"/>
    </location>
</feature>
<dbReference type="Proteomes" id="UP000321192">
    <property type="component" value="Unassembled WGS sequence"/>
</dbReference>
<gene>
    <name evidence="2" type="ORF">E6Q80_14310</name>
</gene>
<evidence type="ECO:0000256" key="1">
    <source>
        <dbReference type="SAM" id="MobiDB-lite"/>
    </source>
</evidence>
<feature type="region of interest" description="Disordered" evidence="1">
    <location>
        <begin position="469"/>
        <end position="494"/>
    </location>
</feature>